<dbReference type="NCBIfam" id="NF007139">
    <property type="entry name" value="PRK09585.1-3"/>
    <property type="match status" value="1"/>
</dbReference>
<dbReference type="eggNOG" id="COG2377">
    <property type="taxonomic scope" value="Bacteria"/>
</dbReference>
<dbReference type="GO" id="GO:0005524">
    <property type="term" value="F:ATP binding"/>
    <property type="evidence" value="ECO:0007669"/>
    <property type="project" value="UniProtKB-UniRule"/>
</dbReference>
<name>G0AF58_COLFT</name>
<dbReference type="UniPathway" id="UPA00544"/>
<gene>
    <name evidence="1" type="primary">anmK</name>
    <name evidence="2" type="ordered locus">CFU_3962</name>
</gene>
<dbReference type="STRING" id="1005048.CFU_3962"/>
<dbReference type="EC" id="2.7.1.170" evidence="1"/>
<keyword evidence="1 2" id="KW-0808">Transferase</keyword>
<reference evidence="2 3" key="1">
    <citation type="journal article" date="2004" name="Environ. Microbiol.">
        <title>Phylogeny-function analysis of (meta)genomic libraries: screening for expression of ribosomal RNA genes by large-insert library fluorescent in situ hybridization (LIL-FISH).</title>
        <authorList>
            <person name="Leveau J.H."/>
            <person name="Gerards S."/>
            <person name="de Boer W."/>
            <person name="van Veen J.A."/>
        </authorList>
    </citation>
    <scope>NUCLEOTIDE SEQUENCE [LARGE SCALE GENOMIC DNA]</scope>
    <source>
        <strain evidence="2 3">Ter331</strain>
    </source>
</reference>
<dbReference type="GO" id="GO:0016301">
    <property type="term" value="F:kinase activity"/>
    <property type="evidence" value="ECO:0007669"/>
    <property type="project" value="UniProtKB-KW"/>
</dbReference>
<comment type="function">
    <text evidence="1">Catalyzes the specific phosphorylation of 1,6-anhydro-N-acetylmuramic acid (anhMurNAc) with the simultaneous cleavage of the 1,6-anhydro ring, generating MurNAc-6-P. Is required for the utilization of anhMurNAc either imported from the medium or derived from its own cell wall murein, and thus plays a role in cell wall recycling.</text>
</comment>
<dbReference type="HOGENOM" id="CLU_038782_0_0_4"/>
<reference evidence="2 3" key="5">
    <citation type="journal article" date="2011" name="ISME J.">
        <title>Dual transcriptional profiling of a bacterial/fungal confrontation: Collimonas fungivorans versus Aspergillus niger.</title>
        <authorList>
            <person name="Mela F."/>
            <person name="Fritsche K."/>
            <person name="de Boer W."/>
            <person name="van Veen J.A."/>
            <person name="de Graaff L.H."/>
            <person name="van den Berg M."/>
            <person name="Leveau J.H."/>
        </authorList>
    </citation>
    <scope>NUCLEOTIDE SEQUENCE [LARGE SCALE GENOMIC DNA]</scope>
    <source>
        <strain evidence="2 3">Ter331</strain>
    </source>
</reference>
<dbReference type="PANTHER" id="PTHR30605">
    <property type="entry name" value="ANHYDRO-N-ACETYLMURAMIC ACID KINASE"/>
    <property type="match status" value="1"/>
</dbReference>
<feature type="binding site" evidence="1">
    <location>
        <begin position="17"/>
        <end position="24"/>
    </location>
    <ligand>
        <name>ATP</name>
        <dbReference type="ChEBI" id="CHEBI:30616"/>
    </ligand>
</feature>
<dbReference type="EMBL" id="CP002745">
    <property type="protein sequence ID" value="AEK63785.1"/>
    <property type="molecule type" value="Genomic_DNA"/>
</dbReference>
<evidence type="ECO:0000256" key="1">
    <source>
        <dbReference type="HAMAP-Rule" id="MF_01270"/>
    </source>
</evidence>
<keyword evidence="1" id="KW-0547">Nucleotide-binding</keyword>
<dbReference type="InterPro" id="IPR005338">
    <property type="entry name" value="Anhydro_N_Ac-Mur_kinase"/>
</dbReference>
<dbReference type="CDD" id="cd24050">
    <property type="entry name" value="ASKHA_NBD_ANMK"/>
    <property type="match status" value="1"/>
</dbReference>
<protein>
    <recommendedName>
        <fullName evidence="1">Anhydro-N-acetylmuramic acid kinase</fullName>
        <ecNumber evidence="1">2.7.1.170</ecNumber>
    </recommendedName>
    <alternativeName>
        <fullName evidence="1">AnhMurNAc kinase</fullName>
    </alternativeName>
</protein>
<dbReference type="Pfam" id="PF03702">
    <property type="entry name" value="AnmK"/>
    <property type="match status" value="1"/>
</dbReference>
<comment type="pathway">
    <text evidence="1">Amino-sugar metabolism; 1,6-anhydro-N-acetylmuramate degradation.</text>
</comment>
<dbReference type="InterPro" id="IPR043129">
    <property type="entry name" value="ATPase_NBD"/>
</dbReference>
<dbReference type="Proteomes" id="UP000008392">
    <property type="component" value="Chromosome"/>
</dbReference>
<dbReference type="AlphaFoldDB" id="G0AF58"/>
<reference evidence="3" key="6">
    <citation type="submission" date="2011-05" db="EMBL/GenBank/DDBJ databases">
        <title>Complete sequence of Collimonas fungivorans Ter331.</title>
        <authorList>
            <person name="Leveau J.H."/>
        </authorList>
    </citation>
    <scope>NUCLEOTIDE SEQUENCE [LARGE SCALE GENOMIC DNA]</scope>
    <source>
        <strain evidence="3">Ter331</strain>
    </source>
</reference>
<dbReference type="SUPFAM" id="SSF53067">
    <property type="entry name" value="Actin-like ATPase domain"/>
    <property type="match status" value="1"/>
</dbReference>
<comment type="catalytic activity">
    <reaction evidence="1">
        <text>1,6-anhydro-N-acetyl-beta-muramate + ATP + H2O = N-acetyl-D-muramate 6-phosphate + ADP + H(+)</text>
        <dbReference type="Rhea" id="RHEA:24952"/>
        <dbReference type="ChEBI" id="CHEBI:15377"/>
        <dbReference type="ChEBI" id="CHEBI:15378"/>
        <dbReference type="ChEBI" id="CHEBI:30616"/>
        <dbReference type="ChEBI" id="CHEBI:58690"/>
        <dbReference type="ChEBI" id="CHEBI:58722"/>
        <dbReference type="ChEBI" id="CHEBI:456216"/>
        <dbReference type="EC" id="2.7.1.170"/>
    </reaction>
</comment>
<comment type="pathway">
    <text evidence="1">Cell wall biogenesis; peptidoglycan recycling.</text>
</comment>
<dbReference type="GO" id="GO:0006040">
    <property type="term" value="P:amino sugar metabolic process"/>
    <property type="evidence" value="ECO:0007669"/>
    <property type="project" value="InterPro"/>
</dbReference>
<keyword evidence="3" id="KW-1185">Reference proteome</keyword>
<dbReference type="GO" id="GO:0097175">
    <property type="term" value="P:1,6-anhydro-N-acetyl-beta-muramic acid catabolic process"/>
    <property type="evidence" value="ECO:0007669"/>
    <property type="project" value="UniProtKB-UniRule"/>
</dbReference>
<keyword evidence="1" id="KW-0119">Carbohydrate metabolism</keyword>
<keyword evidence="1 2" id="KW-0418">Kinase</keyword>
<dbReference type="PANTHER" id="PTHR30605:SF0">
    <property type="entry name" value="ANHYDRO-N-ACETYLMURAMIC ACID KINASE"/>
    <property type="match status" value="1"/>
</dbReference>
<dbReference type="RefSeq" id="WP_014007937.1">
    <property type="nucleotide sequence ID" value="NC_015856.1"/>
</dbReference>
<dbReference type="GO" id="GO:0009254">
    <property type="term" value="P:peptidoglycan turnover"/>
    <property type="evidence" value="ECO:0007669"/>
    <property type="project" value="UniProtKB-UniRule"/>
</dbReference>
<reference evidence="2 3" key="3">
    <citation type="journal article" date="2008" name="FEMS Microbiol. Ecol.">
        <title>Identification and characterization of genes underlying chitinolysis in Collimonas fungivorans Ter331.</title>
        <authorList>
            <person name="Fritsche K."/>
            <person name="de Boer W."/>
            <person name="Gerards S."/>
            <person name="van den Berg M."/>
            <person name="van Veen J.A."/>
            <person name="Leveau J.H."/>
        </authorList>
    </citation>
    <scope>NUCLEOTIDE SEQUENCE [LARGE SCALE GENOMIC DNA]</scope>
    <source>
        <strain evidence="2 3">Ter331</strain>
    </source>
</reference>
<dbReference type="HAMAP" id="MF_01270">
    <property type="entry name" value="AnhMurNAc_kinase"/>
    <property type="match status" value="1"/>
</dbReference>
<dbReference type="GO" id="GO:0016773">
    <property type="term" value="F:phosphotransferase activity, alcohol group as acceptor"/>
    <property type="evidence" value="ECO:0007669"/>
    <property type="project" value="UniProtKB-UniRule"/>
</dbReference>
<dbReference type="Gene3D" id="3.30.420.40">
    <property type="match status" value="2"/>
</dbReference>
<organism evidence="2 3">
    <name type="scientific">Collimonas fungivorans (strain Ter331)</name>
    <dbReference type="NCBI Taxonomy" id="1005048"/>
    <lineage>
        <taxon>Bacteria</taxon>
        <taxon>Pseudomonadati</taxon>
        <taxon>Pseudomonadota</taxon>
        <taxon>Betaproteobacteria</taxon>
        <taxon>Burkholderiales</taxon>
        <taxon>Oxalobacteraceae</taxon>
        <taxon>Collimonas</taxon>
    </lineage>
</organism>
<proteinExistence type="inferred from homology"/>
<accession>G0AF58</accession>
<dbReference type="KEGG" id="cfu:CFU_3962"/>
<reference evidence="2 3" key="4">
    <citation type="journal article" date="2010" name="Environ. Microbiol.">
        <title>The bacterial genus Collimonas: mycophagy, weathering and other adaptive solutions to life in oligotrophic soil environments.</title>
        <authorList>
            <person name="Leveau J.H."/>
            <person name="Uroz S."/>
            <person name="de Boer W."/>
        </authorList>
    </citation>
    <scope>NUCLEOTIDE SEQUENCE [LARGE SCALE GENOMIC DNA]</scope>
    <source>
        <strain evidence="2 3">Ter331</strain>
    </source>
</reference>
<sequence length="390" mass="41218">MSTPTTQSGLFIGLMSGTSLDGVDGVIAAFPSAPVQHPVATLASAYMPFSASLRAELMALQSAGQDEIEREALVANTLSSHYAACVERLLADAGLRPDQIRAIGVHGQTVRHRPELGFTRQANNPALLAELTGIDVIADFRSRDIAAGGQGAPLVPAFHQAVFADPAQTRVVVNIGGIANISVLYDHETLGHATPGQSRDVIGFDTGPGNVLMDLWIKRHHGKDYDENGLWAASGQPAPALLDAMRKEDYFAVAPPKSTGRDLFHEEWLARHLGSLPQLAAADVQATLALLTATTIADAIAQHAPAAQTVYVCGGGAYNPHLMQQLAQALQQRQLAATVQSTEALGIAPNHVEAVAFAWLALRFDQRLPGNLPLVTGARGLRILGALYPA</sequence>
<evidence type="ECO:0000313" key="3">
    <source>
        <dbReference type="Proteomes" id="UP000008392"/>
    </source>
</evidence>
<reference evidence="2 3" key="2">
    <citation type="journal article" date="2006" name="J. Microbiol. Methods">
        <title>Genomic flank-sequencing of plasposon insertion sites for rapid identification of functional genes.</title>
        <authorList>
            <person name="Leveau J.H."/>
            <person name="Gerards S."/>
            <person name="Fritsche K."/>
            <person name="Zondag G."/>
            <person name="van Veen J.A."/>
        </authorList>
    </citation>
    <scope>NUCLEOTIDE SEQUENCE [LARGE SCALE GENOMIC DNA]</scope>
    <source>
        <strain evidence="2 3">Ter331</strain>
    </source>
</reference>
<evidence type="ECO:0000313" key="2">
    <source>
        <dbReference type="EMBL" id="AEK63785.1"/>
    </source>
</evidence>
<dbReference type="UniPathway" id="UPA00343"/>
<comment type="similarity">
    <text evidence="1">Belongs to the anhydro-N-acetylmuramic acid kinase family.</text>
</comment>
<keyword evidence="1" id="KW-0067">ATP-binding</keyword>